<keyword evidence="4" id="KW-0788">Thiol protease</keyword>
<dbReference type="Gene3D" id="2.30.30.40">
    <property type="entry name" value="SH3 Domains"/>
    <property type="match status" value="2"/>
</dbReference>
<evidence type="ECO:0000256" key="3">
    <source>
        <dbReference type="ARBA" id="ARBA00022801"/>
    </source>
</evidence>
<dbReference type="KEGG" id="pms:KNP414_05612"/>
<protein>
    <recommendedName>
        <fullName evidence="5">NlpC/P60 domain-containing protein</fullName>
    </recommendedName>
</protein>
<dbReference type="Gene3D" id="3.90.1720.10">
    <property type="entry name" value="endopeptidase domain like (from Nostoc punctiforme)"/>
    <property type="match status" value="1"/>
</dbReference>
<evidence type="ECO:0000256" key="1">
    <source>
        <dbReference type="ARBA" id="ARBA00007074"/>
    </source>
</evidence>
<dbReference type="InterPro" id="IPR057812">
    <property type="entry name" value="SH3_YKFC_2nd"/>
</dbReference>
<gene>
    <name evidence="6" type="ordered locus">KNP414_05612</name>
</gene>
<evidence type="ECO:0000313" key="6">
    <source>
        <dbReference type="EMBL" id="AEI44136.1"/>
    </source>
</evidence>
<dbReference type="Pfam" id="PF18348">
    <property type="entry name" value="SH3_16"/>
    <property type="match status" value="1"/>
</dbReference>
<dbReference type="Pfam" id="PF23795">
    <property type="entry name" value="SH3_YKFC_2nd"/>
    <property type="match status" value="1"/>
</dbReference>
<dbReference type="PATRIC" id="fig|1036673.3.peg.5206"/>
<dbReference type="GO" id="GO:0006508">
    <property type="term" value="P:proteolysis"/>
    <property type="evidence" value="ECO:0007669"/>
    <property type="project" value="UniProtKB-KW"/>
</dbReference>
<dbReference type="PANTHER" id="PTHR47053:SF3">
    <property type="entry name" value="GAMMA-D-GLUTAMYL-L-LYSINE DIPEPTIDYL-PEPTIDASE"/>
    <property type="match status" value="1"/>
</dbReference>
<feature type="domain" description="NlpC/P60" evidence="5">
    <location>
        <begin position="185"/>
        <end position="320"/>
    </location>
</feature>
<dbReference type="InterPro" id="IPR038765">
    <property type="entry name" value="Papain-like_cys_pep_sf"/>
</dbReference>
<dbReference type="Pfam" id="PF00877">
    <property type="entry name" value="NLPC_P60"/>
    <property type="match status" value="1"/>
</dbReference>
<evidence type="ECO:0000313" key="7">
    <source>
        <dbReference type="Proteomes" id="UP000006620"/>
    </source>
</evidence>
<dbReference type="RefSeq" id="WP_013919289.1">
    <property type="nucleotide sequence ID" value="NC_015690.1"/>
</dbReference>
<accession>F8FLK9</accession>
<keyword evidence="3" id="KW-0378">Hydrolase</keyword>
<evidence type="ECO:0000259" key="5">
    <source>
        <dbReference type="PROSITE" id="PS51935"/>
    </source>
</evidence>
<evidence type="ECO:0000256" key="2">
    <source>
        <dbReference type="ARBA" id="ARBA00022670"/>
    </source>
</evidence>
<dbReference type="HOGENOM" id="CLU_016043_13_2_9"/>
<comment type="similarity">
    <text evidence="1">Belongs to the peptidase C40 family.</text>
</comment>
<evidence type="ECO:0000256" key="4">
    <source>
        <dbReference type="ARBA" id="ARBA00022807"/>
    </source>
</evidence>
<dbReference type="SUPFAM" id="SSF54001">
    <property type="entry name" value="Cysteine proteinases"/>
    <property type="match status" value="1"/>
</dbReference>
<dbReference type="PANTHER" id="PTHR47053">
    <property type="entry name" value="MUREIN DD-ENDOPEPTIDASE MEPH-RELATED"/>
    <property type="match status" value="1"/>
</dbReference>
<sequence>MTELKVMQTAVNVATVWTSPDSPRPLDEPALGAPADAAGWTRAMTLEEKLDLYAGSRVQTQLLYGTPVLVSEERDGWAKVLIPEQSTGKEPRGYPGWVPIRQLAGPLPESDGPWAVVCSPRTVLSFAATGECLELSFLTKLPVTGETGSRVRVDTPHGAASLPRADVRIVSAAQPQGGDPASSTRPAGGELVRQGLRFAGLPYLWGGLSSYGYDCSGFTHSMHRALGLLIPRDASDQALDGDPVPPGEELPGDLLFFACEQGRGRVHHVGIYAGEGRMLHSPDSAGRIELVGLAGYKLAEEHCATRRYWTRRAVVPPAVGPQARRPIE</sequence>
<dbReference type="GO" id="GO:0008234">
    <property type="term" value="F:cysteine-type peptidase activity"/>
    <property type="evidence" value="ECO:0007669"/>
    <property type="project" value="UniProtKB-KW"/>
</dbReference>
<organism evidence="6 7">
    <name type="scientific">Paenibacillus mucilaginosus (strain KNP414)</name>
    <dbReference type="NCBI Taxonomy" id="1036673"/>
    <lineage>
        <taxon>Bacteria</taxon>
        <taxon>Bacillati</taxon>
        <taxon>Bacillota</taxon>
        <taxon>Bacilli</taxon>
        <taxon>Bacillales</taxon>
        <taxon>Paenibacillaceae</taxon>
        <taxon>Paenibacillus</taxon>
    </lineage>
</organism>
<dbReference type="MEROPS" id="C40.009"/>
<proteinExistence type="inferred from homology"/>
<name>F8FLK9_PAEMK</name>
<dbReference type="EMBL" id="CP002869">
    <property type="protein sequence ID" value="AEI44136.1"/>
    <property type="molecule type" value="Genomic_DNA"/>
</dbReference>
<dbReference type="InterPro" id="IPR000064">
    <property type="entry name" value="NLP_P60_dom"/>
</dbReference>
<dbReference type="PROSITE" id="PS51935">
    <property type="entry name" value="NLPC_P60"/>
    <property type="match status" value="1"/>
</dbReference>
<reference evidence="7" key="1">
    <citation type="submission" date="2011-06" db="EMBL/GenBank/DDBJ databases">
        <title>Complete genome sequence of Paenibacillus mucilaginosus KNP414.</title>
        <authorList>
            <person name="Wang J."/>
            <person name="Hu S."/>
            <person name="Hu X."/>
            <person name="Zhang B."/>
            <person name="Dong D."/>
            <person name="Zhang S."/>
            <person name="Zhao K."/>
            <person name="Wu D."/>
        </authorList>
    </citation>
    <scope>NUCLEOTIDE SEQUENCE [LARGE SCALE GENOMIC DNA]</scope>
    <source>
        <strain evidence="7">KNP414</strain>
    </source>
</reference>
<dbReference type="InterPro" id="IPR041382">
    <property type="entry name" value="SH3_16"/>
</dbReference>
<dbReference type="AlphaFoldDB" id="F8FLK9"/>
<reference evidence="6 7" key="2">
    <citation type="journal article" date="2013" name="Genome Announc.">
        <title>Genome Sequence of Growth-Improving Paenibacillus mucilaginosus Strain KNP414.</title>
        <authorList>
            <person name="Lu J.J."/>
            <person name="Wang J.F."/>
            <person name="Hu X.F."/>
        </authorList>
    </citation>
    <scope>NUCLEOTIDE SEQUENCE [LARGE SCALE GENOMIC DNA]</scope>
    <source>
        <strain evidence="6 7">KNP414</strain>
    </source>
</reference>
<dbReference type="InterPro" id="IPR051202">
    <property type="entry name" value="Peptidase_C40"/>
</dbReference>
<dbReference type="Proteomes" id="UP000006620">
    <property type="component" value="Chromosome"/>
</dbReference>
<keyword evidence="2" id="KW-0645">Protease</keyword>